<comment type="similarity">
    <text evidence="3 8">Belongs to the acetolactate synthase small subunit family.</text>
</comment>
<dbReference type="Proteomes" id="UP000266615">
    <property type="component" value="Unassembled WGS sequence"/>
</dbReference>
<dbReference type="EC" id="2.2.1.6" evidence="8"/>
<sequence>MASTPTGGVARRTLSVLVEDVPGVLAKVAGLFARRAFNIHSLAVGPSEISGLSRITVVVDADAKLLEQITKQLNKLINVIKIIELEPTNSVQREHLVIKVKADAAARLQVTQAVELFRAKIVDVSTDSLTVEATGAADKLDALLSVLEPFGVREIVRSGSLAISRGSKSMTEKISAEKSFK</sequence>
<dbReference type="PANTHER" id="PTHR30239">
    <property type="entry name" value="ACETOLACTATE SYNTHASE SMALL SUBUNIT"/>
    <property type="match status" value="1"/>
</dbReference>
<dbReference type="InterPro" id="IPR054480">
    <property type="entry name" value="AHAS_small-like_ACT"/>
</dbReference>
<feature type="domain" description="ACT" evidence="9">
    <location>
        <begin position="13"/>
        <end position="87"/>
    </location>
</feature>
<dbReference type="GO" id="GO:1990610">
    <property type="term" value="F:acetolactate synthase regulator activity"/>
    <property type="evidence" value="ECO:0007669"/>
    <property type="project" value="UniProtKB-UniRule"/>
</dbReference>
<evidence type="ECO:0000256" key="7">
    <source>
        <dbReference type="ARBA" id="ARBA00048670"/>
    </source>
</evidence>
<keyword evidence="6 8" id="KW-0100">Branched-chain amino acid biosynthesis</keyword>
<evidence type="ECO:0000313" key="11">
    <source>
        <dbReference type="Proteomes" id="UP000266615"/>
    </source>
</evidence>
<evidence type="ECO:0000256" key="1">
    <source>
        <dbReference type="ARBA" id="ARBA00004974"/>
    </source>
</evidence>
<dbReference type="InterPro" id="IPR039557">
    <property type="entry name" value="AHAS_ACT"/>
</dbReference>
<name>A0A3A4F458_9MICC</name>
<dbReference type="PANTHER" id="PTHR30239:SF0">
    <property type="entry name" value="ACETOLACTATE SYNTHASE SMALL SUBUNIT 1, CHLOROPLASTIC"/>
    <property type="match status" value="1"/>
</dbReference>
<dbReference type="PROSITE" id="PS51671">
    <property type="entry name" value="ACT"/>
    <property type="match status" value="1"/>
</dbReference>
<dbReference type="GO" id="GO:0005829">
    <property type="term" value="C:cytosol"/>
    <property type="evidence" value="ECO:0007669"/>
    <property type="project" value="TreeGrafter"/>
</dbReference>
<comment type="caution">
    <text evidence="10">The sequence shown here is derived from an EMBL/GenBank/DDBJ whole genome shotgun (WGS) entry which is preliminary data.</text>
</comment>
<reference evidence="10 11" key="1">
    <citation type="submission" date="2018-09" db="EMBL/GenBank/DDBJ databases">
        <title>Nesterenkonia natronophila sp. nov., an alkaliphilic actinobacteriume isolated from a soda lake, and emended description of the genus Nesterenkonia.</title>
        <authorList>
            <person name="Menes R.J."/>
            <person name="Iriarte A."/>
        </authorList>
    </citation>
    <scope>NUCLEOTIDE SEQUENCE [LARGE SCALE GENOMIC DNA]</scope>
    <source>
        <strain evidence="10 11">M8</strain>
    </source>
</reference>
<dbReference type="EMBL" id="QYZP01000001">
    <property type="protein sequence ID" value="RJN33132.1"/>
    <property type="molecule type" value="Genomic_DNA"/>
</dbReference>
<evidence type="ECO:0000256" key="2">
    <source>
        <dbReference type="ARBA" id="ARBA00005025"/>
    </source>
</evidence>
<dbReference type="InterPro" id="IPR045865">
    <property type="entry name" value="ACT-like_dom_sf"/>
</dbReference>
<dbReference type="Pfam" id="PF10369">
    <property type="entry name" value="ALS_ss_C"/>
    <property type="match status" value="1"/>
</dbReference>
<evidence type="ECO:0000259" key="9">
    <source>
        <dbReference type="PROSITE" id="PS51671"/>
    </source>
</evidence>
<proteinExistence type="inferred from homology"/>
<evidence type="ECO:0000313" key="10">
    <source>
        <dbReference type="EMBL" id="RJN33132.1"/>
    </source>
</evidence>
<dbReference type="InterPro" id="IPR019455">
    <property type="entry name" value="Acetolactate_synth_ssu_C"/>
</dbReference>
<dbReference type="InterPro" id="IPR027271">
    <property type="entry name" value="Acetolactate_synth/TF_NikR_C"/>
</dbReference>
<comment type="function">
    <text evidence="8">Catalyzes the conversion of 2 pyruvate molecules into acetolactate in the first common step of the biosynthetic pathway of the branched-amino acids such as leucine, isoleucine, and valine.</text>
</comment>
<dbReference type="GO" id="GO:0003984">
    <property type="term" value="F:acetolactate synthase activity"/>
    <property type="evidence" value="ECO:0007669"/>
    <property type="project" value="UniProtKB-UniRule"/>
</dbReference>
<keyword evidence="11" id="KW-1185">Reference proteome</keyword>
<dbReference type="RefSeq" id="WP_119902177.1">
    <property type="nucleotide sequence ID" value="NZ_QYZP01000001.1"/>
</dbReference>
<dbReference type="InterPro" id="IPR002912">
    <property type="entry name" value="ACT_dom"/>
</dbReference>
<dbReference type="UniPathway" id="UPA00049">
    <property type="reaction ID" value="UER00059"/>
</dbReference>
<evidence type="ECO:0000256" key="5">
    <source>
        <dbReference type="ARBA" id="ARBA00022605"/>
    </source>
</evidence>
<comment type="subunit">
    <text evidence="4 8">Dimer of large and small chains.</text>
</comment>
<dbReference type="NCBIfam" id="NF008864">
    <property type="entry name" value="PRK11895.1"/>
    <property type="match status" value="1"/>
</dbReference>
<dbReference type="UniPathway" id="UPA00047">
    <property type="reaction ID" value="UER00055"/>
</dbReference>
<dbReference type="OrthoDB" id="9787365at2"/>
<gene>
    <name evidence="10" type="ORF">D3250_04935</name>
</gene>
<dbReference type="SUPFAM" id="SSF55021">
    <property type="entry name" value="ACT-like"/>
    <property type="match status" value="2"/>
</dbReference>
<organism evidence="10 11">
    <name type="scientific">Nesterenkonia natronophila</name>
    <dbReference type="NCBI Taxonomy" id="2174932"/>
    <lineage>
        <taxon>Bacteria</taxon>
        <taxon>Bacillati</taxon>
        <taxon>Actinomycetota</taxon>
        <taxon>Actinomycetes</taxon>
        <taxon>Micrococcales</taxon>
        <taxon>Micrococcaceae</taxon>
        <taxon>Nesterenkonia</taxon>
    </lineage>
</organism>
<dbReference type="NCBIfam" id="TIGR00119">
    <property type="entry name" value="acolac_sm"/>
    <property type="match status" value="1"/>
</dbReference>
<dbReference type="InterPro" id="IPR004789">
    <property type="entry name" value="Acetalactate_synth_ssu"/>
</dbReference>
<evidence type="ECO:0000256" key="3">
    <source>
        <dbReference type="ARBA" id="ARBA00006341"/>
    </source>
</evidence>
<dbReference type="GO" id="GO:0009099">
    <property type="term" value="P:L-valine biosynthetic process"/>
    <property type="evidence" value="ECO:0007669"/>
    <property type="project" value="UniProtKB-UniRule"/>
</dbReference>
<comment type="pathway">
    <text evidence="2 8">Amino-acid biosynthesis; L-valine biosynthesis; L-valine from pyruvate: step 1/4.</text>
</comment>
<accession>A0A3A4F458</accession>
<evidence type="ECO:0000256" key="8">
    <source>
        <dbReference type="RuleBase" id="RU368092"/>
    </source>
</evidence>
<keyword evidence="8 10" id="KW-0808">Transferase</keyword>
<dbReference type="FunFam" id="3.30.70.1150:FF:000001">
    <property type="entry name" value="Acetolactate synthase small subunit"/>
    <property type="match status" value="1"/>
</dbReference>
<dbReference type="Gene3D" id="3.30.70.1150">
    <property type="entry name" value="ACT-like. Chain A, domain 2"/>
    <property type="match status" value="1"/>
</dbReference>
<dbReference type="FunFam" id="3.30.70.260:FF:000001">
    <property type="entry name" value="Acetolactate synthase, small subunit"/>
    <property type="match status" value="1"/>
</dbReference>
<dbReference type="AlphaFoldDB" id="A0A3A4F458"/>
<evidence type="ECO:0000256" key="6">
    <source>
        <dbReference type="ARBA" id="ARBA00023304"/>
    </source>
</evidence>
<dbReference type="Gene3D" id="3.30.70.260">
    <property type="match status" value="1"/>
</dbReference>
<comment type="catalytic activity">
    <reaction evidence="7 8">
        <text>2 pyruvate + H(+) = (2S)-2-acetolactate + CO2</text>
        <dbReference type="Rhea" id="RHEA:25249"/>
        <dbReference type="ChEBI" id="CHEBI:15361"/>
        <dbReference type="ChEBI" id="CHEBI:15378"/>
        <dbReference type="ChEBI" id="CHEBI:16526"/>
        <dbReference type="ChEBI" id="CHEBI:58476"/>
        <dbReference type="EC" id="2.2.1.6"/>
    </reaction>
</comment>
<dbReference type="CDD" id="cd04878">
    <property type="entry name" value="ACT_AHAS"/>
    <property type="match status" value="1"/>
</dbReference>
<dbReference type="GO" id="GO:0009097">
    <property type="term" value="P:isoleucine biosynthetic process"/>
    <property type="evidence" value="ECO:0007669"/>
    <property type="project" value="UniProtKB-UniRule"/>
</dbReference>
<comment type="pathway">
    <text evidence="1 8">Amino-acid biosynthesis; L-isoleucine biosynthesis; L-isoleucine from 2-oxobutanoate: step 1/4.</text>
</comment>
<evidence type="ECO:0000256" key="4">
    <source>
        <dbReference type="ARBA" id="ARBA00011744"/>
    </source>
</evidence>
<dbReference type="Pfam" id="PF22629">
    <property type="entry name" value="ACT_AHAS_ss"/>
    <property type="match status" value="1"/>
</dbReference>
<protein>
    <recommendedName>
        <fullName evidence="8">Acetolactate synthase small subunit</fullName>
        <shortName evidence="8">AHAS</shortName>
        <shortName evidence="8">ALS</shortName>
        <ecNumber evidence="8">2.2.1.6</ecNumber>
    </recommendedName>
    <alternativeName>
        <fullName evidence="8">Acetohydroxy-acid synthase small subunit</fullName>
    </alternativeName>
</protein>
<keyword evidence="5 8" id="KW-0028">Amino-acid biosynthesis</keyword>